<evidence type="ECO:0000313" key="3">
    <source>
        <dbReference type="Proteomes" id="UP000034156"/>
    </source>
</evidence>
<dbReference type="RefSeq" id="WP_046849202.1">
    <property type="nucleotide sequence ID" value="NZ_CBDIPD010000045.1"/>
</dbReference>
<reference evidence="1 3" key="2">
    <citation type="journal article" date="2016" name="Genome Announc.">
        <title>Genome Sequence of Nitrosomonas communis Strain Nm2, a Mesophilic Ammonia-Oxidizing Bacterium Isolated from Mediterranean Soil.</title>
        <authorList>
            <person name="Kozlowski J.A."/>
            <person name="Kits K.D."/>
            <person name="Stein L.Y."/>
        </authorList>
    </citation>
    <scope>NUCLEOTIDE SEQUENCE [LARGE SCALE GENOMIC DNA]</scope>
    <source>
        <strain evidence="1 3">Nm2</strain>
    </source>
</reference>
<dbReference type="SUPFAM" id="SSF54285">
    <property type="entry name" value="MoaD/ThiS"/>
    <property type="match status" value="1"/>
</dbReference>
<organism evidence="1 3">
    <name type="scientific">Nitrosomonas communis</name>
    <dbReference type="NCBI Taxonomy" id="44574"/>
    <lineage>
        <taxon>Bacteria</taxon>
        <taxon>Pseudomonadati</taxon>
        <taxon>Pseudomonadota</taxon>
        <taxon>Betaproteobacteria</taxon>
        <taxon>Nitrosomonadales</taxon>
        <taxon>Nitrosomonadaceae</taxon>
        <taxon>Nitrosomonas</taxon>
    </lineage>
</organism>
<dbReference type="KEGG" id="nco:AAW31_03645"/>
<dbReference type="InterPro" id="IPR003749">
    <property type="entry name" value="ThiS/MoaD-like"/>
</dbReference>
<protein>
    <submittedName>
        <fullName evidence="2">MoaD family protein</fullName>
    </submittedName>
    <submittedName>
        <fullName evidence="1">Molybdenum cofactor biosynthesis protein MoaD</fullName>
    </submittedName>
</protein>
<dbReference type="PATRIC" id="fig|44574.3.peg.879"/>
<accession>A0A0F7KD67</accession>
<dbReference type="Pfam" id="PF02597">
    <property type="entry name" value="ThiS"/>
    <property type="match status" value="1"/>
</dbReference>
<name>A0A0F7KD67_9PROT</name>
<dbReference type="PANTHER" id="PTHR38031">
    <property type="entry name" value="SULFUR CARRIER PROTEIN SLR0821-RELATED"/>
    <property type="match status" value="1"/>
</dbReference>
<dbReference type="EMBL" id="VNHT01000001">
    <property type="protein sequence ID" value="TYP94573.1"/>
    <property type="molecule type" value="Genomic_DNA"/>
</dbReference>
<dbReference type="NCBIfam" id="TIGR01687">
    <property type="entry name" value="moaD_arch"/>
    <property type="match status" value="1"/>
</dbReference>
<keyword evidence="3" id="KW-1185">Reference proteome</keyword>
<dbReference type="InterPro" id="IPR012675">
    <property type="entry name" value="Beta-grasp_dom_sf"/>
</dbReference>
<sequence>MPITVNVPTILRPLTQNQKMIEIEGSSVLELIEHIEQQYPGFKEKLISNGKEHHFINIYVNDDDIRFGEGLSTQLKDGDTLTILPAVAGGQEKINC</sequence>
<dbReference type="PANTHER" id="PTHR38031:SF1">
    <property type="entry name" value="SULFUR CARRIER PROTEIN CYSO"/>
    <property type="match status" value="1"/>
</dbReference>
<dbReference type="InterPro" id="IPR052045">
    <property type="entry name" value="Sulfur_Carrier/Prot_Modifier"/>
</dbReference>
<reference evidence="3" key="1">
    <citation type="submission" date="2015-05" db="EMBL/GenBank/DDBJ databases">
        <title>Draft genome of Nitrosomonas communis strain Nm2.</title>
        <authorList>
            <person name="Kozlowski J.A."/>
            <person name="Kits K.D."/>
            <person name="Stein L.Y."/>
        </authorList>
    </citation>
    <scope>NUCLEOTIDE SEQUENCE [LARGE SCALE GENOMIC DNA]</scope>
    <source>
        <strain evidence="3">Nm2</strain>
    </source>
</reference>
<dbReference type="InterPro" id="IPR010038">
    <property type="entry name" value="MoaD_arc-typ"/>
</dbReference>
<dbReference type="Gene3D" id="3.10.20.30">
    <property type="match status" value="1"/>
</dbReference>
<gene>
    <name evidence="1" type="ORF">AAW31_03645</name>
    <name evidence="2" type="ORF">BCL69_1001105</name>
</gene>
<evidence type="ECO:0000313" key="1">
    <source>
        <dbReference type="EMBL" id="AKH37108.1"/>
    </source>
</evidence>
<dbReference type="Proteomes" id="UP000324176">
    <property type="component" value="Unassembled WGS sequence"/>
</dbReference>
<dbReference type="AlphaFoldDB" id="A0A0F7KD67"/>
<dbReference type="InterPro" id="IPR016155">
    <property type="entry name" value="Mopterin_synth/thiamin_S_b"/>
</dbReference>
<reference evidence="2 4" key="3">
    <citation type="submission" date="2019-07" db="EMBL/GenBank/DDBJ databases">
        <title>Active sludge and wastewater microbial communities from Klosterneuburg, Austria.</title>
        <authorList>
            <person name="Wagner M."/>
        </authorList>
    </citation>
    <scope>NUCLEOTIDE SEQUENCE [LARGE SCALE GENOMIC DNA]</scope>
    <source>
        <strain evidence="2 4">Nm2</strain>
    </source>
</reference>
<evidence type="ECO:0000313" key="2">
    <source>
        <dbReference type="EMBL" id="TYP94573.1"/>
    </source>
</evidence>
<dbReference type="EMBL" id="CP011451">
    <property type="protein sequence ID" value="AKH37108.1"/>
    <property type="molecule type" value="Genomic_DNA"/>
</dbReference>
<dbReference type="OrthoDB" id="9156098at2"/>
<evidence type="ECO:0000313" key="4">
    <source>
        <dbReference type="Proteomes" id="UP000324176"/>
    </source>
</evidence>
<proteinExistence type="predicted"/>
<dbReference type="Proteomes" id="UP000034156">
    <property type="component" value="Chromosome"/>
</dbReference>